<comment type="caution">
    <text evidence="1">The sequence shown here is derived from an EMBL/GenBank/DDBJ whole genome shotgun (WGS) entry which is preliminary data.</text>
</comment>
<dbReference type="Proteomes" id="UP000233469">
    <property type="component" value="Unassembled WGS sequence"/>
</dbReference>
<organism evidence="1 2">
    <name type="scientific">Rhizophagus irregularis</name>
    <dbReference type="NCBI Taxonomy" id="588596"/>
    <lineage>
        <taxon>Eukaryota</taxon>
        <taxon>Fungi</taxon>
        <taxon>Fungi incertae sedis</taxon>
        <taxon>Mucoromycota</taxon>
        <taxon>Glomeromycotina</taxon>
        <taxon>Glomeromycetes</taxon>
        <taxon>Glomerales</taxon>
        <taxon>Glomeraceae</taxon>
        <taxon>Rhizophagus</taxon>
    </lineage>
</organism>
<reference evidence="1 2" key="1">
    <citation type="submission" date="2016-04" db="EMBL/GenBank/DDBJ databases">
        <title>Genome analyses suggest a sexual origin of heterokaryosis in a supposedly ancient asexual fungus.</title>
        <authorList>
            <person name="Ropars J."/>
            <person name="Sedzielewska K."/>
            <person name="Noel J."/>
            <person name="Charron P."/>
            <person name="Farinelli L."/>
            <person name="Marton T."/>
            <person name="Kruger M."/>
            <person name="Pelin A."/>
            <person name="Brachmann A."/>
            <person name="Corradi N."/>
        </authorList>
    </citation>
    <scope>NUCLEOTIDE SEQUENCE [LARGE SCALE GENOMIC DNA]</scope>
    <source>
        <strain evidence="1 2">C2</strain>
    </source>
</reference>
<sequence>MPLSPSAPVPAMSYAWIALDKDNMILEYSYNSFSTLLLKEDNHLIWISLRQLIMKNNLLISFKKVSAHADDSLNNQEISQEITDDQIKYSKTSSTSNSSLPFVSSPILGTSLVIVDSGS</sequence>
<accession>A0A2N1MES9</accession>
<gene>
    <name evidence="1" type="ORF">RhiirC2_793776</name>
</gene>
<evidence type="ECO:0008006" key="3">
    <source>
        <dbReference type="Google" id="ProtNLM"/>
    </source>
</evidence>
<proteinExistence type="predicted"/>
<protein>
    <recommendedName>
        <fullName evidence="3">RNase H type-1 domain-containing protein</fullName>
    </recommendedName>
</protein>
<dbReference type="AlphaFoldDB" id="A0A2N1MES9"/>
<dbReference type="EMBL" id="LLXL01002710">
    <property type="protein sequence ID" value="PKK60134.1"/>
    <property type="molecule type" value="Genomic_DNA"/>
</dbReference>
<evidence type="ECO:0000313" key="2">
    <source>
        <dbReference type="Proteomes" id="UP000233469"/>
    </source>
</evidence>
<reference evidence="1 2" key="2">
    <citation type="submission" date="2017-10" db="EMBL/GenBank/DDBJ databases">
        <title>Extensive intraspecific genome diversity in a model arbuscular mycorrhizal fungus.</title>
        <authorList>
            <person name="Chen E.C.H."/>
            <person name="Morin E."/>
            <person name="Baudet D."/>
            <person name="Noel J."/>
            <person name="Ndikumana S."/>
            <person name="Charron P."/>
            <person name="St-Onge C."/>
            <person name="Giorgi J."/>
            <person name="Grigoriev I.V."/>
            <person name="Roux C."/>
            <person name="Martin F.M."/>
            <person name="Corradi N."/>
        </authorList>
    </citation>
    <scope>NUCLEOTIDE SEQUENCE [LARGE SCALE GENOMIC DNA]</scope>
    <source>
        <strain evidence="1 2">C2</strain>
    </source>
</reference>
<name>A0A2N1MES9_9GLOM</name>
<evidence type="ECO:0000313" key="1">
    <source>
        <dbReference type="EMBL" id="PKK60134.1"/>
    </source>
</evidence>